<evidence type="ECO:0000256" key="1">
    <source>
        <dbReference type="SAM" id="MobiDB-lite"/>
    </source>
</evidence>
<organism evidence="3 4">
    <name type="scientific">Puccinia striiformis f. sp. tritici PST-78</name>
    <dbReference type="NCBI Taxonomy" id="1165861"/>
    <lineage>
        <taxon>Eukaryota</taxon>
        <taxon>Fungi</taxon>
        <taxon>Dikarya</taxon>
        <taxon>Basidiomycota</taxon>
        <taxon>Pucciniomycotina</taxon>
        <taxon>Pucciniomycetes</taxon>
        <taxon>Pucciniales</taxon>
        <taxon>Pucciniaceae</taxon>
        <taxon>Puccinia</taxon>
    </lineage>
</organism>
<comment type="caution">
    <text evidence="3">The sequence shown here is derived from an EMBL/GenBank/DDBJ whole genome shotgun (WGS) entry which is preliminary data.</text>
</comment>
<dbReference type="GO" id="GO:1990883">
    <property type="term" value="F:18S rRNA cytidine N-acetyltransferase activity"/>
    <property type="evidence" value="ECO:0007669"/>
    <property type="project" value="TreeGrafter"/>
</dbReference>
<proteinExistence type="predicted"/>
<evidence type="ECO:0000313" key="4">
    <source>
        <dbReference type="Proteomes" id="UP000054564"/>
    </source>
</evidence>
<dbReference type="Proteomes" id="UP000054564">
    <property type="component" value="Unassembled WGS sequence"/>
</dbReference>
<name>A0A0L0VPX4_9BASI</name>
<keyword evidence="4" id="KW-1185">Reference proteome</keyword>
<dbReference type="EMBL" id="AJIL01000030">
    <property type="protein sequence ID" value="KNF01326.1"/>
    <property type="molecule type" value="Genomic_DNA"/>
</dbReference>
<gene>
    <name evidence="3" type="ORF">PSTG_05425</name>
</gene>
<dbReference type="Pfam" id="PF13718">
    <property type="entry name" value="GNAT_acetyltr_2"/>
    <property type="match status" value="1"/>
</dbReference>
<sequence length="82" mass="9070">MASLIRIATHPDYCRMGYGTQAIQILTSYFNGQLISLSKDVTKDPAKSTAANHAKREPAMEKDGNLMSMRDINELSLPAENQ</sequence>
<dbReference type="AlphaFoldDB" id="A0A0L0VPX4"/>
<dbReference type="InterPro" id="IPR000182">
    <property type="entry name" value="GNAT_dom"/>
</dbReference>
<dbReference type="GO" id="GO:0005730">
    <property type="term" value="C:nucleolus"/>
    <property type="evidence" value="ECO:0007669"/>
    <property type="project" value="TreeGrafter"/>
</dbReference>
<accession>A0A0L0VPX4</accession>
<protein>
    <recommendedName>
        <fullName evidence="2">N-acetyltransferase domain-containing protein</fullName>
    </recommendedName>
</protein>
<dbReference type="GO" id="GO:0030686">
    <property type="term" value="C:90S preribosome"/>
    <property type="evidence" value="ECO:0007669"/>
    <property type="project" value="TreeGrafter"/>
</dbReference>
<dbReference type="InterPro" id="IPR032672">
    <property type="entry name" value="TmcA/NAT10/Kre33"/>
</dbReference>
<dbReference type="Gene3D" id="3.40.630.30">
    <property type="match status" value="1"/>
</dbReference>
<dbReference type="STRING" id="1165861.A0A0L0VPX4"/>
<evidence type="ECO:0000259" key="2">
    <source>
        <dbReference type="Pfam" id="PF13718"/>
    </source>
</evidence>
<dbReference type="GO" id="GO:1904812">
    <property type="term" value="P:rRNA acetylation involved in maturation of SSU-rRNA"/>
    <property type="evidence" value="ECO:0007669"/>
    <property type="project" value="TreeGrafter"/>
</dbReference>
<dbReference type="GO" id="GO:0000049">
    <property type="term" value="F:tRNA binding"/>
    <property type="evidence" value="ECO:0007669"/>
    <property type="project" value="TreeGrafter"/>
</dbReference>
<feature type="domain" description="N-acetyltransferase" evidence="2">
    <location>
        <begin position="4"/>
        <end position="76"/>
    </location>
</feature>
<dbReference type="PANTHER" id="PTHR10925">
    <property type="entry name" value="N-ACETYLTRANSFERASE 10"/>
    <property type="match status" value="1"/>
</dbReference>
<feature type="compositionally biased region" description="Basic and acidic residues" evidence="1">
    <location>
        <begin position="54"/>
        <end position="64"/>
    </location>
</feature>
<dbReference type="PANTHER" id="PTHR10925:SF5">
    <property type="entry name" value="RNA CYTIDINE ACETYLTRANSFERASE"/>
    <property type="match status" value="1"/>
</dbReference>
<feature type="region of interest" description="Disordered" evidence="1">
    <location>
        <begin position="43"/>
        <end position="67"/>
    </location>
</feature>
<reference evidence="4" key="1">
    <citation type="submission" date="2014-03" db="EMBL/GenBank/DDBJ databases">
        <title>The Genome Sequence of Puccinia striiformis f. sp. tritici PST-78.</title>
        <authorList>
            <consortium name="The Broad Institute Genome Sequencing Platform"/>
            <person name="Cuomo C."/>
            <person name="Hulbert S."/>
            <person name="Chen X."/>
            <person name="Walker B."/>
            <person name="Young S.K."/>
            <person name="Zeng Q."/>
            <person name="Gargeya S."/>
            <person name="Fitzgerald M."/>
            <person name="Haas B."/>
            <person name="Abouelleil A."/>
            <person name="Alvarado L."/>
            <person name="Arachchi H.M."/>
            <person name="Berlin A.M."/>
            <person name="Chapman S.B."/>
            <person name="Goldberg J."/>
            <person name="Griggs A."/>
            <person name="Gujja S."/>
            <person name="Hansen M."/>
            <person name="Howarth C."/>
            <person name="Imamovic A."/>
            <person name="Larimer J."/>
            <person name="McCowan C."/>
            <person name="Montmayeur A."/>
            <person name="Murphy C."/>
            <person name="Neiman D."/>
            <person name="Pearson M."/>
            <person name="Priest M."/>
            <person name="Roberts A."/>
            <person name="Saif S."/>
            <person name="Shea T."/>
            <person name="Sisk P."/>
            <person name="Sykes S."/>
            <person name="Wortman J."/>
            <person name="Nusbaum C."/>
            <person name="Birren B."/>
        </authorList>
    </citation>
    <scope>NUCLEOTIDE SEQUENCE [LARGE SCALE GENOMIC DNA]</scope>
    <source>
        <strain evidence="4">race PST-78</strain>
    </source>
</reference>
<evidence type="ECO:0000313" key="3">
    <source>
        <dbReference type="EMBL" id="KNF01326.1"/>
    </source>
</evidence>